<dbReference type="Pfam" id="PF25137">
    <property type="entry name" value="ADH_Fe_C"/>
    <property type="match status" value="1"/>
</dbReference>
<comment type="similarity">
    <text evidence="1">Belongs to the iron-containing alcohol dehydrogenase family.</text>
</comment>
<dbReference type="InterPro" id="IPR034786">
    <property type="entry name" value="MAR"/>
</dbReference>
<keyword evidence="2 6" id="KW-0560">Oxidoreductase</keyword>
<dbReference type="Proteomes" id="UP001445472">
    <property type="component" value="Unassembled WGS sequence"/>
</dbReference>
<reference evidence="6 7" key="1">
    <citation type="submission" date="2024-06" db="EMBL/GenBank/DDBJ databases">
        <title>The Natural Products Discovery Center: Release of the First 8490 Sequenced Strains for Exploring Actinobacteria Biosynthetic Diversity.</title>
        <authorList>
            <person name="Kalkreuter E."/>
            <person name="Kautsar S.A."/>
            <person name="Yang D."/>
            <person name="Bader C.D."/>
            <person name="Teijaro C.N."/>
            <person name="Fluegel L."/>
            <person name="Davis C.M."/>
            <person name="Simpson J.R."/>
            <person name="Lauterbach L."/>
            <person name="Steele A.D."/>
            <person name="Gui C."/>
            <person name="Meng S."/>
            <person name="Li G."/>
            <person name="Viehrig K."/>
            <person name="Ye F."/>
            <person name="Su P."/>
            <person name="Kiefer A.F."/>
            <person name="Nichols A."/>
            <person name="Cepeda A.J."/>
            <person name="Yan W."/>
            <person name="Fan B."/>
            <person name="Jiang Y."/>
            <person name="Adhikari A."/>
            <person name="Zheng C.-J."/>
            <person name="Schuster L."/>
            <person name="Cowan T.M."/>
            <person name="Smanski M.J."/>
            <person name="Chevrette M.G."/>
            <person name="De Carvalho L.P.S."/>
            <person name="Shen B."/>
        </authorList>
    </citation>
    <scope>NUCLEOTIDE SEQUENCE [LARGE SCALE GENOMIC DNA]</scope>
    <source>
        <strain evidence="6 7">NPDC000837</strain>
    </source>
</reference>
<feature type="domain" description="Alcohol dehydrogenase iron-type/glycerol dehydrogenase GldA" evidence="4">
    <location>
        <begin position="17"/>
        <end position="160"/>
    </location>
</feature>
<gene>
    <name evidence="6" type="ORF">ABT276_17350</name>
</gene>
<keyword evidence="3" id="KW-0520">NAD</keyword>
<dbReference type="CDD" id="cd08177">
    <property type="entry name" value="MAR"/>
    <property type="match status" value="1"/>
</dbReference>
<dbReference type="EMBL" id="JBEPBX010000014">
    <property type="protein sequence ID" value="MER6615096.1"/>
    <property type="molecule type" value="Genomic_DNA"/>
</dbReference>
<protein>
    <submittedName>
        <fullName evidence="6">Maleylacetate reductase</fullName>
        <ecNumber evidence="6">1.3.1.32</ecNumber>
    </submittedName>
</protein>
<feature type="domain" description="Fe-containing alcohol dehydrogenase-like C-terminal" evidence="5">
    <location>
        <begin position="172"/>
        <end position="352"/>
    </location>
</feature>
<dbReference type="InterPro" id="IPR001670">
    <property type="entry name" value="ADH_Fe/GldA"/>
</dbReference>
<dbReference type="PANTHER" id="PTHR11496">
    <property type="entry name" value="ALCOHOL DEHYDROGENASE"/>
    <property type="match status" value="1"/>
</dbReference>
<dbReference type="SUPFAM" id="SSF56796">
    <property type="entry name" value="Dehydroquinate synthase-like"/>
    <property type="match status" value="1"/>
</dbReference>
<organism evidence="6 7">
    <name type="scientific">Streptomyces xantholiticus</name>
    <dbReference type="NCBI Taxonomy" id="68285"/>
    <lineage>
        <taxon>Bacteria</taxon>
        <taxon>Bacillati</taxon>
        <taxon>Actinomycetota</taxon>
        <taxon>Actinomycetes</taxon>
        <taxon>Kitasatosporales</taxon>
        <taxon>Streptomycetaceae</taxon>
        <taxon>Streptomyces</taxon>
    </lineage>
</organism>
<dbReference type="PANTHER" id="PTHR11496:SF102">
    <property type="entry name" value="ALCOHOL DEHYDROGENASE 4"/>
    <property type="match status" value="1"/>
</dbReference>
<dbReference type="Gene3D" id="1.20.1090.10">
    <property type="entry name" value="Dehydroquinate synthase-like - alpha domain"/>
    <property type="match status" value="1"/>
</dbReference>
<evidence type="ECO:0000313" key="7">
    <source>
        <dbReference type="Proteomes" id="UP001445472"/>
    </source>
</evidence>
<dbReference type="InterPro" id="IPR056798">
    <property type="entry name" value="ADH_Fe_C"/>
</dbReference>
<dbReference type="EC" id="1.3.1.32" evidence="6"/>
<evidence type="ECO:0000313" key="6">
    <source>
        <dbReference type="EMBL" id="MER6615096.1"/>
    </source>
</evidence>
<name>A0ABV1UWC2_9ACTN</name>
<comment type="caution">
    <text evidence="6">The sequence shown here is derived from an EMBL/GenBank/DDBJ whole genome shotgun (WGS) entry which is preliminary data.</text>
</comment>
<dbReference type="GO" id="GO:0018506">
    <property type="term" value="F:maleylacetate reductase activity"/>
    <property type="evidence" value="ECO:0007669"/>
    <property type="project" value="UniProtKB-EC"/>
</dbReference>
<proteinExistence type="inferred from homology"/>
<keyword evidence="7" id="KW-1185">Reference proteome</keyword>
<evidence type="ECO:0000259" key="5">
    <source>
        <dbReference type="Pfam" id="PF25137"/>
    </source>
</evidence>
<evidence type="ECO:0000256" key="2">
    <source>
        <dbReference type="ARBA" id="ARBA00023002"/>
    </source>
</evidence>
<evidence type="ECO:0000256" key="3">
    <source>
        <dbReference type="ARBA" id="ARBA00023027"/>
    </source>
</evidence>
<sequence>MSENTAAAQVAVHETLPSRVLVGRGARREIPREVERLGARRVLLVATGSARAAADELVGELGARLAARFDRPVVHTPVAVTAQAMKLVEETSADAVVAIGGGSAVGLAKAVSARTGMPQIAVPTTYAGSEVTPVLGETENGVKTTRRDPAIAPGTVVYDPELTLTMPAGLTLTSSLNALAHAVEALWAPDATAVSDALATESIDGILTALPAVLADPTGIAGRERLQESAWLAGLCLARTRMGLHHQLAHALGGTFDLPHAELHALLLAHVMAFNLPSAPKAHARLRRIVGGEPAAVVGRLARSYDGPTTLGALGVPRDGLRAVAERVAAQPYPNPRPPEAEALTRLLEEAW</sequence>
<dbReference type="RefSeq" id="WP_351976751.1">
    <property type="nucleotide sequence ID" value="NZ_JBEPBX010000014.1"/>
</dbReference>
<evidence type="ECO:0000256" key="1">
    <source>
        <dbReference type="ARBA" id="ARBA00007358"/>
    </source>
</evidence>
<accession>A0ABV1UWC2</accession>
<dbReference type="InterPro" id="IPR039697">
    <property type="entry name" value="Alcohol_dehydrogenase_Fe"/>
</dbReference>
<dbReference type="Pfam" id="PF00465">
    <property type="entry name" value="Fe-ADH"/>
    <property type="match status" value="1"/>
</dbReference>
<evidence type="ECO:0000259" key="4">
    <source>
        <dbReference type="Pfam" id="PF00465"/>
    </source>
</evidence>
<dbReference type="Gene3D" id="3.40.50.1970">
    <property type="match status" value="1"/>
</dbReference>